<organism evidence="7 8">
    <name type="scientific">Tropilaelaps mercedesae</name>
    <dbReference type="NCBI Taxonomy" id="418985"/>
    <lineage>
        <taxon>Eukaryota</taxon>
        <taxon>Metazoa</taxon>
        <taxon>Ecdysozoa</taxon>
        <taxon>Arthropoda</taxon>
        <taxon>Chelicerata</taxon>
        <taxon>Arachnida</taxon>
        <taxon>Acari</taxon>
        <taxon>Parasitiformes</taxon>
        <taxon>Mesostigmata</taxon>
        <taxon>Gamasina</taxon>
        <taxon>Dermanyssoidea</taxon>
        <taxon>Laelapidae</taxon>
        <taxon>Tropilaelaps</taxon>
    </lineage>
</organism>
<evidence type="ECO:0000256" key="4">
    <source>
        <dbReference type="ARBA" id="ARBA00022753"/>
    </source>
</evidence>
<dbReference type="GO" id="GO:0031902">
    <property type="term" value="C:late endosome membrane"/>
    <property type="evidence" value="ECO:0007669"/>
    <property type="project" value="TreeGrafter"/>
</dbReference>
<dbReference type="PANTHER" id="PTHR13083">
    <property type="entry name" value="WD REPEAT-CONTAINING PROTEIN 91"/>
    <property type="match status" value="1"/>
</dbReference>
<feature type="domain" description="ARMC9 CTLH-like" evidence="6">
    <location>
        <begin position="47"/>
        <end position="168"/>
    </location>
</feature>
<evidence type="ECO:0000313" key="8">
    <source>
        <dbReference type="Proteomes" id="UP000192247"/>
    </source>
</evidence>
<reference evidence="7 8" key="1">
    <citation type="journal article" date="2017" name="Gigascience">
        <title>Draft genome of the honey bee ectoparasitic mite, Tropilaelaps mercedesae, is shaped by the parasitic life history.</title>
        <authorList>
            <person name="Dong X."/>
            <person name="Armstrong S.D."/>
            <person name="Xia D."/>
            <person name="Makepeace B.L."/>
            <person name="Darby A.C."/>
            <person name="Kadowaki T."/>
        </authorList>
    </citation>
    <scope>NUCLEOTIDE SEQUENCE [LARGE SCALE GENOMIC DNA]</scope>
    <source>
        <strain evidence="7">Wuxi-XJTLU</strain>
    </source>
</reference>
<evidence type="ECO:0000256" key="1">
    <source>
        <dbReference type="ARBA" id="ARBA00004412"/>
    </source>
</evidence>
<comment type="caution">
    <text evidence="7">The sequence shown here is derived from an EMBL/GenBank/DDBJ whole genome shotgun (WGS) entry which is preliminary data.</text>
</comment>
<feature type="coiled-coil region" evidence="5">
    <location>
        <begin position="178"/>
        <end position="205"/>
    </location>
</feature>
<dbReference type="InterPro" id="IPR056327">
    <property type="entry name" value="ARMC9_CTLH-like_dom"/>
</dbReference>
<evidence type="ECO:0000256" key="3">
    <source>
        <dbReference type="ARBA" id="ARBA00006128"/>
    </source>
</evidence>
<keyword evidence="5" id="KW-0175">Coiled coil</keyword>
<dbReference type="Proteomes" id="UP000192247">
    <property type="component" value="Unassembled WGS sequence"/>
</dbReference>
<comment type="subcellular location">
    <subcellularLocation>
        <location evidence="1">Early endosome</location>
    </subcellularLocation>
    <subcellularLocation>
        <location evidence="2">Late endosome</location>
    </subcellularLocation>
</comment>
<dbReference type="InterPro" id="IPR039724">
    <property type="entry name" value="WDR91"/>
</dbReference>
<gene>
    <name evidence="7" type="ORF">BIW11_08024</name>
</gene>
<dbReference type="GO" id="GO:0141039">
    <property type="term" value="F:phosphatidylinositol 3-kinase inhibitor activity"/>
    <property type="evidence" value="ECO:0007669"/>
    <property type="project" value="InterPro"/>
</dbReference>
<evidence type="ECO:0000313" key="7">
    <source>
        <dbReference type="EMBL" id="OQR76044.1"/>
    </source>
</evidence>
<evidence type="ECO:0000256" key="5">
    <source>
        <dbReference type="SAM" id="Coils"/>
    </source>
</evidence>
<protein>
    <submittedName>
        <fullName evidence="7">WD repeat-containing protein 91-like</fullName>
    </submittedName>
</protein>
<comment type="similarity">
    <text evidence="3">Belongs to the WD repeat WDR91 family.</text>
</comment>
<keyword evidence="4" id="KW-0967">Endosome</keyword>
<dbReference type="Pfam" id="PF23138">
    <property type="entry name" value="CTLH_Armc9"/>
    <property type="match status" value="1"/>
</dbReference>
<dbReference type="GO" id="GO:0045022">
    <property type="term" value="P:early endosome to late endosome transport"/>
    <property type="evidence" value="ECO:0007669"/>
    <property type="project" value="InterPro"/>
</dbReference>
<evidence type="ECO:0000259" key="6">
    <source>
        <dbReference type="Pfam" id="PF23138"/>
    </source>
</evidence>
<dbReference type="OrthoDB" id="193023at2759"/>
<dbReference type="STRING" id="418985.A0A1V9XRB9"/>
<evidence type="ECO:0000256" key="2">
    <source>
        <dbReference type="ARBA" id="ARBA00004603"/>
    </source>
</evidence>
<dbReference type="FunCoup" id="A0A1V9XRB9">
    <property type="interactions" value="12"/>
</dbReference>
<proteinExistence type="inferred from homology"/>
<dbReference type="GO" id="GO:0031901">
    <property type="term" value="C:early endosome membrane"/>
    <property type="evidence" value="ECO:0007669"/>
    <property type="project" value="TreeGrafter"/>
</dbReference>
<dbReference type="PANTHER" id="PTHR13083:SF3">
    <property type="entry name" value="WD REPEAT-CONTAINING PROTEIN 91"/>
    <property type="match status" value="1"/>
</dbReference>
<dbReference type="InParanoid" id="A0A1V9XRB9"/>
<name>A0A1V9XRB9_9ACAR</name>
<keyword evidence="8" id="KW-1185">Reference proteome</keyword>
<accession>A0A1V9XRB9</accession>
<dbReference type="EMBL" id="MNPL01005404">
    <property type="protein sequence ID" value="OQR76044.1"/>
    <property type="molecule type" value="Genomic_DNA"/>
</dbReference>
<sequence length="240" mass="28336">MASAIQHVDELVRDYLLYRGFVGTLRSFENDQKHDRTRAMRADKIVESLAGHIDVGELEALRDTWHHLDTQMFRRLEHSYQNPVRKMELGLYRFYLVTCVSTGRADKVTEFFEKMTPEIQGQPEWKEWFVLPFVKAPEENPVFQLYFTRHWQESLMVSLRNLLSVVFQSAPLPTLLQYEEDANRMKELQEENESLRRQLTALRGETETQRKSDFSPEHALRAPDELIDDFFVIAQSQPNK</sequence>
<dbReference type="AlphaFoldDB" id="A0A1V9XRB9"/>
<dbReference type="GO" id="GO:0051898">
    <property type="term" value="P:negative regulation of phosphatidylinositol 3-kinase/protein kinase B signal transduction"/>
    <property type="evidence" value="ECO:0007669"/>
    <property type="project" value="InterPro"/>
</dbReference>